<feature type="transmembrane region" description="Helical" evidence="6">
    <location>
        <begin position="240"/>
        <end position="266"/>
    </location>
</feature>
<feature type="transmembrane region" description="Helical" evidence="6">
    <location>
        <begin position="367"/>
        <end position="386"/>
    </location>
</feature>
<keyword evidence="4 6" id="KW-1133">Transmembrane helix</keyword>
<feature type="transmembrane region" description="Helical" evidence="6">
    <location>
        <begin position="105"/>
        <end position="127"/>
    </location>
</feature>
<feature type="transmembrane region" description="Helical" evidence="6">
    <location>
        <begin position="565"/>
        <end position="584"/>
    </location>
</feature>
<protein>
    <recommendedName>
        <fullName evidence="6">Multidrug and toxin extrusion protein</fullName>
    </recommendedName>
</protein>
<feature type="transmembrane region" description="Helical" evidence="6">
    <location>
        <begin position="212"/>
        <end position="234"/>
    </location>
</feature>
<evidence type="ECO:0000256" key="5">
    <source>
        <dbReference type="ARBA" id="ARBA00023136"/>
    </source>
</evidence>
<feature type="transmembrane region" description="Helical" evidence="6">
    <location>
        <begin position="287"/>
        <end position="316"/>
    </location>
</feature>
<accession>A0A803K3S3</accession>
<dbReference type="InterPro" id="IPR002528">
    <property type="entry name" value="MATE_fam"/>
</dbReference>
<dbReference type="InterPro" id="IPR045069">
    <property type="entry name" value="MATE_euk"/>
</dbReference>
<reference evidence="7" key="2">
    <citation type="submission" date="2021-03" db="UniProtKB">
        <authorList>
            <consortium name="Ensembl"/>
        </authorList>
    </citation>
    <scope>IDENTIFICATION</scope>
</reference>
<dbReference type="Bgee" id="ENSXETG00000039254">
    <property type="expression patterns" value="Expressed in ovary and 2 other cell types or tissues"/>
</dbReference>
<dbReference type="Pfam" id="PF01554">
    <property type="entry name" value="MatE"/>
    <property type="match status" value="2"/>
</dbReference>
<organism evidence="7">
    <name type="scientific">Xenopus tropicalis</name>
    <name type="common">Western clawed frog</name>
    <name type="synonym">Silurana tropicalis</name>
    <dbReference type="NCBI Taxonomy" id="8364"/>
    <lineage>
        <taxon>Eukaryota</taxon>
        <taxon>Metazoa</taxon>
        <taxon>Chordata</taxon>
        <taxon>Craniata</taxon>
        <taxon>Vertebrata</taxon>
        <taxon>Euteleostomi</taxon>
        <taxon>Amphibia</taxon>
        <taxon>Batrachia</taxon>
        <taxon>Anura</taxon>
        <taxon>Pipoidea</taxon>
        <taxon>Pipidae</taxon>
        <taxon>Xenopodinae</taxon>
        <taxon>Xenopus</taxon>
        <taxon>Silurana</taxon>
    </lineage>
</organism>
<keyword evidence="3 6" id="KW-0812">Transmembrane</keyword>
<dbReference type="GO" id="GO:0016020">
    <property type="term" value="C:membrane"/>
    <property type="evidence" value="ECO:0007669"/>
    <property type="project" value="UniProtKB-SubCell"/>
</dbReference>
<dbReference type="PANTHER" id="PTHR11206">
    <property type="entry name" value="MULTIDRUG RESISTANCE PROTEIN"/>
    <property type="match status" value="1"/>
</dbReference>
<reference evidence="7" key="1">
    <citation type="journal article" date="2010" name="Science">
        <title>The genome of the Western clawed frog Xenopus tropicalis.</title>
        <authorList>
            <person name="Hellsten U."/>
            <person name="Harland R.M."/>
            <person name="Gilchrist M.J."/>
            <person name="Hendrix D."/>
            <person name="Jurka J."/>
            <person name="Kapitonov V."/>
            <person name="Ovcharenko I."/>
            <person name="Putnam N.H."/>
            <person name="Shu S."/>
            <person name="Taher L."/>
            <person name="Blitz I.L."/>
            <person name="Blumberg B."/>
            <person name="Dichmann D.S."/>
            <person name="Dubchak I."/>
            <person name="Amaya E."/>
            <person name="Detter J.C."/>
            <person name="Fletcher R."/>
            <person name="Gerhard D.S."/>
            <person name="Goodstein D."/>
            <person name="Graves T."/>
            <person name="Grigoriev I.V."/>
            <person name="Grimwood J."/>
            <person name="Kawashima T."/>
            <person name="Lindquist E."/>
            <person name="Lucas S.M."/>
            <person name="Mead P.E."/>
            <person name="Mitros T."/>
            <person name="Ogino H."/>
            <person name="Ohta Y."/>
            <person name="Poliakov A.V."/>
            <person name="Pollet N."/>
            <person name="Robert J."/>
            <person name="Salamov A."/>
            <person name="Sater A.K."/>
            <person name="Schmutz J."/>
            <person name="Terry A."/>
            <person name="Vize P.D."/>
            <person name="Warren W.C."/>
            <person name="Wells D."/>
            <person name="Wills A."/>
            <person name="Wilson R.K."/>
            <person name="Zimmerman L.B."/>
            <person name="Zorn A.M."/>
            <person name="Grainger R."/>
            <person name="Grammer T."/>
            <person name="Khokha M.K."/>
            <person name="Richardson P.M."/>
            <person name="Rokhsar D.S."/>
        </authorList>
    </citation>
    <scope>NUCLEOTIDE SEQUENCE [LARGE SCALE GENOMIC DNA]</scope>
    <source>
        <strain evidence="7">Nigerian</strain>
    </source>
</reference>
<feature type="transmembrane region" description="Helical" evidence="6">
    <location>
        <begin position="398"/>
        <end position="424"/>
    </location>
</feature>
<evidence type="ECO:0000313" key="7">
    <source>
        <dbReference type="Ensembl" id="ENSXETP00000114937"/>
    </source>
</evidence>
<dbReference type="GeneTree" id="ENSGT00940000163234"/>
<feature type="transmembrane region" description="Helical" evidence="6">
    <location>
        <begin position="466"/>
        <end position="487"/>
    </location>
</feature>
<dbReference type="GO" id="GO:0015297">
    <property type="term" value="F:antiporter activity"/>
    <property type="evidence" value="ECO:0007669"/>
    <property type="project" value="InterPro"/>
</dbReference>
<evidence type="ECO:0000256" key="2">
    <source>
        <dbReference type="ARBA" id="ARBA00010199"/>
    </source>
</evidence>
<sequence length="586" mass="64346">MQGDCHLGCCNFISVWIHQLILNNVSELKILVSISGPLVLTYLLDVAPILITTVFCGHLGKSELDAFALGNSIVILAGQSIGLGICSACDTFFSQIYGGKNLKLIGVVLQRGILILSLSCFPCWAFFVNTKNILLLLGQDPSVARLAELYVLTCIPALVGINFFNLEIRYLQNQECVISAITARAAGRKPLKMPAAILSKQRKLLKLFTQGIIWPQVVVSFLACIINGILNYVLLFVLKIGVIGAAIAVTVSIVSKVIILFFYIWIRKIHVDTWPGWTKECLKDWGSFFALALPTMIMLSLKWWTFEIAIILSGLINLVELGGQSIMHQIMNLLNKISLALSLASCIRVGTYLGAGETEQAKRSARLSFVISAFPVFLGVGLLIGLRREIASIFTNDSSILFLVSDIMPLCAVFQIVGSACNLFYGILRGIGMQKVGAFVTVGGYLLIVFPMAVPLMFPAKLGVKGFWTGINAGLAVMDIVFVIYLWKANWKLITEKALERAGLKELKEKGPTALEANGIASSDHFELNNYDTMNSAFIGEQHLEGLFKHEEKQSMKKLMIRRTFEALAIVSVLGIGLIIRFTINN</sequence>
<dbReference type="GO" id="GO:1990961">
    <property type="term" value="P:xenobiotic detoxification by transmembrane export across the plasma membrane"/>
    <property type="evidence" value="ECO:0007669"/>
    <property type="project" value="InterPro"/>
</dbReference>
<gene>
    <name evidence="7" type="primary">LOC100489305</name>
</gene>
<name>A0A803K3S3_XENTR</name>
<evidence type="ECO:0000256" key="4">
    <source>
        <dbReference type="ARBA" id="ARBA00022989"/>
    </source>
</evidence>
<proteinExistence type="inferred from homology"/>
<dbReference type="Ensembl" id="ENSXETT00000117623">
    <property type="protein sequence ID" value="ENSXETP00000114937"/>
    <property type="gene ID" value="ENSXETG00000039254"/>
</dbReference>
<feature type="transmembrane region" description="Helical" evidence="6">
    <location>
        <begin position="39"/>
        <end position="60"/>
    </location>
</feature>
<evidence type="ECO:0000256" key="6">
    <source>
        <dbReference type="RuleBase" id="RU004914"/>
    </source>
</evidence>
<feature type="transmembrane region" description="Helical" evidence="6">
    <location>
        <begin position="336"/>
        <end position="355"/>
    </location>
</feature>
<comment type="similarity">
    <text evidence="2 6">Belongs to the multi antimicrobial extrusion (MATE) (TC 2.A.66.1) family.</text>
</comment>
<evidence type="ECO:0000256" key="1">
    <source>
        <dbReference type="ARBA" id="ARBA00004141"/>
    </source>
</evidence>
<dbReference type="GO" id="GO:0042910">
    <property type="term" value="F:xenobiotic transmembrane transporter activity"/>
    <property type="evidence" value="ECO:0007669"/>
    <property type="project" value="InterPro"/>
</dbReference>
<feature type="transmembrane region" description="Helical" evidence="6">
    <location>
        <begin position="436"/>
        <end position="454"/>
    </location>
</feature>
<evidence type="ECO:0000256" key="3">
    <source>
        <dbReference type="ARBA" id="ARBA00022692"/>
    </source>
</evidence>
<feature type="transmembrane region" description="Helical" evidence="6">
    <location>
        <begin position="72"/>
        <end position="93"/>
    </location>
</feature>
<comment type="subcellular location">
    <subcellularLocation>
        <location evidence="1">Membrane</location>
        <topology evidence="1">Multi-pass membrane protein</topology>
    </subcellularLocation>
</comment>
<keyword evidence="5 6" id="KW-0472">Membrane</keyword>
<dbReference type="AlphaFoldDB" id="A0A803K3S3"/>
<feature type="transmembrane region" description="Helical" evidence="6">
    <location>
        <begin position="147"/>
        <end position="164"/>
    </location>
</feature>
<dbReference type="InParanoid" id="A0A803K3S3"/>
<dbReference type="CDD" id="cd13132">
    <property type="entry name" value="MATE_eukaryotic"/>
    <property type="match status" value="1"/>
</dbReference>